<dbReference type="Pfam" id="PF21834">
    <property type="entry name" value="DUF6894"/>
    <property type="match status" value="1"/>
</dbReference>
<dbReference type="InterPro" id="IPR054189">
    <property type="entry name" value="DUF6894"/>
</dbReference>
<dbReference type="Proteomes" id="UP001055093">
    <property type="component" value="Unassembled WGS sequence"/>
</dbReference>
<reference evidence="2" key="2">
    <citation type="submission" date="2021-08" db="EMBL/GenBank/DDBJ databases">
        <authorList>
            <person name="Tani A."/>
            <person name="Ola A."/>
            <person name="Ogura Y."/>
            <person name="Katsura K."/>
            <person name="Hayashi T."/>
        </authorList>
    </citation>
    <scope>NUCLEOTIDE SEQUENCE</scope>
    <source>
        <strain evidence="2">DSM 14458</strain>
    </source>
</reference>
<evidence type="ECO:0000313" key="2">
    <source>
        <dbReference type="EMBL" id="GJE73667.1"/>
    </source>
</evidence>
<evidence type="ECO:0000313" key="3">
    <source>
        <dbReference type="Proteomes" id="UP001055093"/>
    </source>
</evidence>
<feature type="domain" description="DUF6894" evidence="1">
    <location>
        <begin position="4"/>
        <end position="78"/>
    </location>
</feature>
<organism evidence="2 3">
    <name type="scientific">Methylorubrum suomiense</name>
    <dbReference type="NCBI Taxonomy" id="144191"/>
    <lineage>
        <taxon>Bacteria</taxon>
        <taxon>Pseudomonadati</taxon>
        <taxon>Pseudomonadota</taxon>
        <taxon>Alphaproteobacteria</taxon>
        <taxon>Hyphomicrobiales</taxon>
        <taxon>Methylobacteriaceae</taxon>
        <taxon>Methylorubrum</taxon>
    </lineage>
</organism>
<protein>
    <recommendedName>
        <fullName evidence="1">DUF6894 domain-containing protein</fullName>
    </recommendedName>
</protein>
<reference evidence="2" key="1">
    <citation type="journal article" date="2021" name="Front. Microbiol.">
        <title>Comprehensive Comparative Genomics and Phenotyping of Methylobacterium Species.</title>
        <authorList>
            <person name="Alessa O."/>
            <person name="Ogura Y."/>
            <person name="Fujitani Y."/>
            <person name="Takami H."/>
            <person name="Hayashi T."/>
            <person name="Sahin N."/>
            <person name="Tani A."/>
        </authorList>
    </citation>
    <scope>NUCLEOTIDE SEQUENCE</scope>
    <source>
        <strain evidence="2">DSM 14458</strain>
    </source>
</reference>
<accession>A0ABQ4URL5</accession>
<dbReference type="EMBL" id="BPRE01000001">
    <property type="protein sequence ID" value="GJE73667.1"/>
    <property type="molecule type" value="Genomic_DNA"/>
</dbReference>
<keyword evidence="3" id="KW-1185">Reference proteome</keyword>
<proteinExistence type="predicted"/>
<dbReference type="RefSeq" id="WP_137830385.1">
    <property type="nucleotide sequence ID" value="NZ_BPRE01000001.1"/>
</dbReference>
<gene>
    <name evidence="2" type="ORF">BGCPKDLD_0233</name>
</gene>
<name>A0ABQ4URL5_9HYPH</name>
<sequence>MLLHIDVVDGDTFTRDEDGLEFMSLDEACAAVVALLPELAREAVHGPRRRAAMLRERERIIAAEIRDPAGAVLFRTRLRLDMEWSAPQR</sequence>
<comment type="caution">
    <text evidence="2">The sequence shown here is derived from an EMBL/GenBank/DDBJ whole genome shotgun (WGS) entry which is preliminary data.</text>
</comment>
<evidence type="ECO:0000259" key="1">
    <source>
        <dbReference type="Pfam" id="PF21834"/>
    </source>
</evidence>